<dbReference type="Proteomes" id="UP000028547">
    <property type="component" value="Unassembled WGS sequence"/>
</dbReference>
<gene>
    <name evidence="1" type="ORF">Q664_10525</name>
</gene>
<comment type="caution">
    <text evidence="1">The sequence shown here is derived from an EMBL/GenBank/DDBJ whole genome shotgun (WGS) entry which is preliminary data.</text>
</comment>
<organism evidence="1 2">
    <name type="scientific">Archangium violaceum Cb vi76</name>
    <dbReference type="NCBI Taxonomy" id="1406225"/>
    <lineage>
        <taxon>Bacteria</taxon>
        <taxon>Pseudomonadati</taxon>
        <taxon>Myxococcota</taxon>
        <taxon>Myxococcia</taxon>
        <taxon>Myxococcales</taxon>
        <taxon>Cystobacterineae</taxon>
        <taxon>Archangiaceae</taxon>
        <taxon>Archangium</taxon>
    </lineage>
</organism>
<accession>A0A084SXN7</accession>
<dbReference type="InterPro" id="IPR015943">
    <property type="entry name" value="WD40/YVTN_repeat-like_dom_sf"/>
</dbReference>
<sequence>MHRSVPGSTNGVLYVASANFDRCFDQGTVMAVDLDRVSGAGNEPLLPLGTYPATAETAELGQLNVAPESFRYIENFAGEMALWERTDAAPRLFIPARGDGNYLHYIDITAPTQLSCVNSPESNDCTAGALSLASGVPGSQAGQPRADAPFGAFVDTSGIIEPQPGKEGVRVWVTHLNPVDSPARSQTNYASYLVDVPARDPGVSSLDFHPMNVSGFPVGGTSSVVADERYVFVTGRLNNFISDTSLARRFLLRVLDKENLEENQLIDPGVDLGFAGSEARGLALTPRSTLTPSAPRRLYVAVRDPDTLLIVNVEGIEKESATPRFTVVGAVPLPNGPTEVELVSRGESRSELALVSCSDAGVVAIYDPEVGQVVAQVSVGEVSGTQSPQPFGLAVQQQGGGRRIFASNFGDGRISVIDIADLGSPQLARLVAHLGVRQDVGQSAQCQEEQL</sequence>
<dbReference type="EMBL" id="JPMI01000062">
    <property type="protein sequence ID" value="KFA93222.1"/>
    <property type="molecule type" value="Genomic_DNA"/>
</dbReference>
<dbReference type="SUPFAM" id="SSF51004">
    <property type="entry name" value="C-terminal (heme d1) domain of cytochrome cd1-nitrite reductase"/>
    <property type="match status" value="1"/>
</dbReference>
<reference evidence="1 2" key="1">
    <citation type="submission" date="2014-07" db="EMBL/GenBank/DDBJ databases">
        <title>Draft Genome Sequence of Gephyronic Acid Producer, Cystobacter violaceus Strain Cb vi76.</title>
        <authorList>
            <person name="Stevens D.C."/>
            <person name="Young J."/>
            <person name="Carmichael R."/>
            <person name="Tan J."/>
            <person name="Taylor R.E."/>
        </authorList>
    </citation>
    <scope>NUCLEOTIDE SEQUENCE [LARGE SCALE GENOMIC DNA]</scope>
    <source>
        <strain evidence="1 2">Cb vi76</strain>
    </source>
</reference>
<evidence type="ECO:0000313" key="1">
    <source>
        <dbReference type="EMBL" id="KFA93222.1"/>
    </source>
</evidence>
<dbReference type="AlphaFoldDB" id="A0A084SXN7"/>
<proteinExistence type="predicted"/>
<protein>
    <submittedName>
        <fullName evidence="1">Uncharacterized protein</fullName>
    </submittedName>
</protein>
<dbReference type="InterPro" id="IPR011048">
    <property type="entry name" value="Haem_d1_sf"/>
</dbReference>
<evidence type="ECO:0000313" key="2">
    <source>
        <dbReference type="Proteomes" id="UP000028547"/>
    </source>
</evidence>
<name>A0A084SXN7_9BACT</name>
<dbReference type="Gene3D" id="2.130.10.10">
    <property type="entry name" value="YVTN repeat-like/Quinoprotein amine dehydrogenase"/>
    <property type="match status" value="1"/>
</dbReference>